<dbReference type="EMBL" id="VIWZ01000001">
    <property type="protein sequence ID" value="TWG16573.1"/>
    <property type="molecule type" value="Genomic_DNA"/>
</dbReference>
<dbReference type="PANTHER" id="PTHR35004">
    <property type="entry name" value="TRANSPOSASE RV3428C-RELATED"/>
    <property type="match status" value="1"/>
</dbReference>
<dbReference type="InterPro" id="IPR001584">
    <property type="entry name" value="Integrase_cat-core"/>
</dbReference>
<dbReference type="Pfam" id="PF00665">
    <property type="entry name" value="rve"/>
    <property type="match status" value="1"/>
</dbReference>
<proteinExistence type="predicted"/>
<dbReference type="Gene3D" id="3.30.420.10">
    <property type="entry name" value="Ribonuclease H-like superfamily/Ribonuclease H"/>
    <property type="match status" value="1"/>
</dbReference>
<keyword evidence="4" id="KW-1185">Reference proteome</keyword>
<comment type="caution">
    <text evidence="3">The sequence shown here is derived from an EMBL/GenBank/DDBJ whole genome shotgun (WGS) entry which is preliminary data.</text>
</comment>
<dbReference type="Proteomes" id="UP000317685">
    <property type="component" value="Unassembled WGS sequence"/>
</dbReference>
<dbReference type="AlphaFoldDB" id="A0A561VY87"/>
<protein>
    <submittedName>
        <fullName evidence="3">Transposase InsO family protein</fullName>
    </submittedName>
</protein>
<feature type="region of interest" description="Disordered" evidence="1">
    <location>
        <begin position="595"/>
        <end position="616"/>
    </location>
</feature>
<feature type="region of interest" description="Disordered" evidence="1">
    <location>
        <begin position="328"/>
        <end position="356"/>
    </location>
</feature>
<dbReference type="InterPro" id="IPR012337">
    <property type="entry name" value="RNaseH-like_sf"/>
</dbReference>
<evidence type="ECO:0000313" key="3">
    <source>
        <dbReference type="EMBL" id="TWG16573.1"/>
    </source>
</evidence>
<dbReference type="InterPro" id="IPR047656">
    <property type="entry name" value="IS481-like_transpos"/>
</dbReference>
<feature type="compositionally biased region" description="Pro residues" evidence="1">
    <location>
        <begin position="521"/>
        <end position="530"/>
    </location>
</feature>
<dbReference type="InterPro" id="IPR009057">
    <property type="entry name" value="Homeodomain-like_sf"/>
</dbReference>
<dbReference type="GO" id="GO:0003676">
    <property type="term" value="F:nucleic acid binding"/>
    <property type="evidence" value="ECO:0007669"/>
    <property type="project" value="InterPro"/>
</dbReference>
<feature type="region of interest" description="Disordered" evidence="1">
    <location>
        <begin position="428"/>
        <end position="447"/>
    </location>
</feature>
<evidence type="ECO:0000313" key="4">
    <source>
        <dbReference type="Proteomes" id="UP000317685"/>
    </source>
</evidence>
<evidence type="ECO:0000256" key="1">
    <source>
        <dbReference type="SAM" id="MobiDB-lite"/>
    </source>
</evidence>
<name>A0A561VY87_9ACTN</name>
<dbReference type="PANTHER" id="PTHR35004:SF7">
    <property type="entry name" value="INTEGRASE PROTEIN"/>
    <property type="match status" value="1"/>
</dbReference>
<dbReference type="PROSITE" id="PS50994">
    <property type="entry name" value="INTEGRASE"/>
    <property type="match status" value="1"/>
</dbReference>
<organism evidence="3 4">
    <name type="scientific">Micromonospora taraxaci</name>
    <dbReference type="NCBI Taxonomy" id="1316803"/>
    <lineage>
        <taxon>Bacteria</taxon>
        <taxon>Bacillati</taxon>
        <taxon>Actinomycetota</taxon>
        <taxon>Actinomycetes</taxon>
        <taxon>Micromonosporales</taxon>
        <taxon>Micromonosporaceae</taxon>
        <taxon>Micromonospora</taxon>
    </lineage>
</organism>
<dbReference type="SUPFAM" id="SSF46689">
    <property type="entry name" value="Homeodomain-like"/>
    <property type="match status" value="1"/>
</dbReference>
<feature type="domain" description="Integrase catalytic" evidence="2">
    <location>
        <begin position="140"/>
        <end position="311"/>
    </location>
</feature>
<dbReference type="GO" id="GO:0015074">
    <property type="term" value="P:DNA integration"/>
    <property type="evidence" value="ECO:0007669"/>
    <property type="project" value="InterPro"/>
</dbReference>
<gene>
    <name evidence="3" type="ORF">FHU34_111912</name>
</gene>
<dbReference type="SUPFAM" id="SSF53098">
    <property type="entry name" value="Ribonuclease H-like"/>
    <property type="match status" value="1"/>
</dbReference>
<reference evidence="3 4" key="1">
    <citation type="submission" date="2019-06" db="EMBL/GenBank/DDBJ databases">
        <title>Sequencing the genomes of 1000 actinobacteria strains.</title>
        <authorList>
            <person name="Klenk H.-P."/>
        </authorList>
    </citation>
    <scope>NUCLEOTIDE SEQUENCE [LARGE SCALE GENOMIC DNA]</scope>
    <source>
        <strain evidence="3 4">DSM 45885</strain>
    </source>
</reference>
<feature type="compositionally biased region" description="Pro residues" evidence="1">
    <location>
        <begin position="328"/>
        <end position="340"/>
    </location>
</feature>
<feature type="compositionally biased region" description="Low complexity" evidence="1">
    <location>
        <begin position="341"/>
        <end position="356"/>
    </location>
</feature>
<evidence type="ECO:0000259" key="2">
    <source>
        <dbReference type="PROSITE" id="PS50994"/>
    </source>
</evidence>
<dbReference type="NCBIfam" id="NF033577">
    <property type="entry name" value="transpos_IS481"/>
    <property type="match status" value="1"/>
</dbReference>
<dbReference type="InterPro" id="IPR036397">
    <property type="entry name" value="RNaseH_sf"/>
</dbReference>
<dbReference type="Pfam" id="PF13565">
    <property type="entry name" value="HTH_32"/>
    <property type="match status" value="1"/>
</dbReference>
<feature type="region of interest" description="Disordered" evidence="1">
    <location>
        <begin position="514"/>
        <end position="533"/>
    </location>
</feature>
<accession>A0A561VY87</accession>
<sequence length="616" mass="67890">MTLRRVLVEMSVMEQRYRAVQDVVAGSTVTDVAERFGVSRQAVHRWLTWYEQEGLEGLADRSSRPRSSPGQTSPEVEALICELRRNHPRWGARRLVYELGRRDCPGPIPSRITVHRVLIRHGLIDPAPRRRRREDYRRWERGRPMELWQMDIVGGIQLADGGEAKVVTGVDDHSRFCVIAAVVRRATGRAVCLAFAEALQRFGVPDEVLTDNGKQFTARFGRGGGEVMFDRICRENGITHRLTKPRSPTTTGKVERFHQTLQRELLDDVEVWANPEEAQAAIDVFRHEYNNERPHQSLGMAVPADRFTTQPAEEQIPLRLPPPLTTIPAPRTPPLAPLPTSPSAARSATAAAAPSATGDDVGLAVEVTRLVPASGNLTVCGQQFWLSPTRAGLPVTLWADTTVVHLLIDGVRLKTVPSRLTPNHLRQLRADNGQPAGPPPITTGTVRSGAPIEVERLVNATGLISLAGRQHPVGYHFAGRRVTVRLDRGLLQITADGVLLRSLPNPLTAAEAASIRDARPAGPPPTPNPQPVRVERRVSCRGALVIAGQRIHVGIAHAGRTLTVEAADTTLRVYDGDQLLTEVPRTTVKPIARFKVRKPEPPRQQTDGQVESEYAR</sequence>